<organism evidence="1 2">
    <name type="scientific">Sinobacterium caligoides</name>
    <dbReference type="NCBI Taxonomy" id="933926"/>
    <lineage>
        <taxon>Bacteria</taxon>
        <taxon>Pseudomonadati</taxon>
        <taxon>Pseudomonadota</taxon>
        <taxon>Gammaproteobacteria</taxon>
        <taxon>Cellvibrionales</taxon>
        <taxon>Spongiibacteraceae</taxon>
        <taxon>Sinobacterium</taxon>
    </lineage>
</organism>
<proteinExistence type="predicted"/>
<dbReference type="Proteomes" id="UP000275394">
    <property type="component" value="Unassembled WGS sequence"/>
</dbReference>
<name>A0A3N2DDU9_9GAMM</name>
<reference evidence="1 2" key="1">
    <citation type="submission" date="2018-11" db="EMBL/GenBank/DDBJ databases">
        <title>Genomic Encyclopedia of Type Strains, Phase IV (KMG-IV): sequencing the most valuable type-strain genomes for metagenomic binning, comparative biology and taxonomic classification.</title>
        <authorList>
            <person name="Goeker M."/>
        </authorList>
    </citation>
    <scope>NUCLEOTIDE SEQUENCE [LARGE SCALE GENOMIC DNA]</scope>
    <source>
        <strain evidence="1 2">DSM 100316</strain>
    </source>
</reference>
<keyword evidence="2" id="KW-1185">Reference proteome</keyword>
<sequence>MPSLFNKVNRLKAIPWTWDKFLCELDLIYPAGIDEKTLKAHYKQPHRASTQTIIEAIETLHRRYFPSPFSPHSEALLRLYNSLAVDEENGDTEAMRIVLKRLIEQRDWQQPLDRIRLHWILANSYFDLIPCHRDRRRHQALEYCQQQAISHYQQAITIARQHPDTLQQLGPTNLFKLQQNVLACYLNALEKTQRSDGRQLASYLEQSDFFASSRQLLRQEPFQWNVSRNALRFASMLKDAKQCEFFYHHLTEHCAFFLDPHYRPLNTQSLAESPAFAWALQQQSQKK</sequence>
<dbReference type="OrthoDB" id="6195695at2"/>
<dbReference type="AlphaFoldDB" id="A0A3N2DDU9"/>
<comment type="caution">
    <text evidence="1">The sequence shown here is derived from an EMBL/GenBank/DDBJ whole genome shotgun (WGS) entry which is preliminary data.</text>
</comment>
<evidence type="ECO:0000313" key="2">
    <source>
        <dbReference type="Proteomes" id="UP000275394"/>
    </source>
</evidence>
<gene>
    <name evidence="1" type="ORF">EDC56_3622</name>
</gene>
<evidence type="ECO:0000313" key="1">
    <source>
        <dbReference type="EMBL" id="ROR97953.1"/>
    </source>
</evidence>
<dbReference type="RefSeq" id="WP_123713948.1">
    <property type="nucleotide sequence ID" value="NZ_RKHR01000008.1"/>
</dbReference>
<dbReference type="EMBL" id="RKHR01000008">
    <property type="protein sequence ID" value="ROR97953.1"/>
    <property type="molecule type" value="Genomic_DNA"/>
</dbReference>
<accession>A0A3N2DDU9</accession>
<protein>
    <submittedName>
        <fullName evidence="1">Uncharacterized protein</fullName>
    </submittedName>
</protein>